<dbReference type="EMBL" id="JAKNSF020000014">
    <property type="protein sequence ID" value="KAK7735012.1"/>
    <property type="molecule type" value="Genomic_DNA"/>
</dbReference>
<dbReference type="PANTHER" id="PTHR28221:SF2">
    <property type="entry name" value="RNA POLYMERASE I-SPECIFIC TRANSCRIPTION INITIATION FACTOR RRN6"/>
    <property type="match status" value="1"/>
</dbReference>
<proteinExistence type="predicted"/>
<dbReference type="Pfam" id="PF20639">
    <property type="entry name" value="Rrn6_K-rich"/>
    <property type="match status" value="1"/>
</dbReference>
<evidence type="ECO:0000259" key="2">
    <source>
        <dbReference type="Pfam" id="PF20639"/>
    </source>
</evidence>
<feature type="compositionally biased region" description="Low complexity" evidence="1">
    <location>
        <begin position="454"/>
        <end position="463"/>
    </location>
</feature>
<evidence type="ECO:0000256" key="1">
    <source>
        <dbReference type="SAM" id="MobiDB-lite"/>
    </source>
</evidence>
<dbReference type="Proteomes" id="UP001430848">
    <property type="component" value="Unassembled WGS sequence"/>
</dbReference>
<sequence>MSVGRHSPASEATGSPVDNNKLQLFQLFVLANDLNLASSIVAITFGSAQWPECPKKSAKTAWDDTQWRTSLRKRGLREVEDVFVVPDAVEEDRQFSRQRRIRSFPNHNTIYLRLWLIKLMEEINVGYFGEYDFVSGGDNGVGPFDSIKDISEKRETHEHVALQPLLGFKDQWHALDLTRLDVLWNRELERLKKSSDVQLFECGTFGPRLDVAALFERFSINWSSLMAAESLKPTQWRYMQLALERMAAEVYLSEKGVYMAPQSTLDLASRAKPREGNSQSTVDDLYEELQFSRAGSEMTLPTPSATPSSSRAASQVAESFETQEEDDTSDRECPAVTRLRMYLQSTRFTPPAKQGQSRVMSLWPEQRGGDPENYRYSRKGKGADGLEQAAKRRQEKDVERRRRRAERRAQLGIKLEGFGDSFSQAHVPDEVRSSPPPQLFAKSQGHYQGFGLGSQSQAQSQSQNFGPSQTMSQPIRGEFGTRTSVLRKKIKGKHKAKSGFK</sequence>
<evidence type="ECO:0000313" key="4">
    <source>
        <dbReference type="Proteomes" id="UP001430848"/>
    </source>
</evidence>
<feature type="compositionally biased region" description="Polar residues" evidence="1">
    <location>
        <begin position="343"/>
        <end position="359"/>
    </location>
</feature>
<reference evidence="3 4" key="1">
    <citation type="submission" date="2024-02" db="EMBL/GenBank/DDBJ databases">
        <title>De novo assembly and annotation of 12 fungi associated with fruit tree decline syndrome in Ontario, Canada.</title>
        <authorList>
            <person name="Sulman M."/>
            <person name="Ellouze W."/>
            <person name="Ilyukhin E."/>
        </authorList>
    </citation>
    <scope>NUCLEOTIDE SEQUENCE [LARGE SCALE GENOMIC DNA]</scope>
    <source>
        <strain evidence="3 4">M169</strain>
    </source>
</reference>
<name>A0ABR1PEJ4_DIAER</name>
<evidence type="ECO:0000313" key="3">
    <source>
        <dbReference type="EMBL" id="KAK7735012.1"/>
    </source>
</evidence>
<organism evidence="3 4">
    <name type="scientific">Diaporthe eres</name>
    <name type="common">Phomopsis oblonga</name>
    <dbReference type="NCBI Taxonomy" id="83184"/>
    <lineage>
        <taxon>Eukaryota</taxon>
        <taxon>Fungi</taxon>
        <taxon>Dikarya</taxon>
        <taxon>Ascomycota</taxon>
        <taxon>Pezizomycotina</taxon>
        <taxon>Sordariomycetes</taxon>
        <taxon>Sordariomycetidae</taxon>
        <taxon>Diaporthales</taxon>
        <taxon>Diaporthaceae</taxon>
        <taxon>Diaporthe</taxon>
        <taxon>Diaporthe eres species complex</taxon>
    </lineage>
</organism>
<feature type="compositionally biased region" description="Basic and acidic residues" evidence="1">
    <location>
        <begin position="367"/>
        <end position="400"/>
    </location>
</feature>
<keyword evidence="4" id="KW-1185">Reference proteome</keyword>
<protein>
    <recommendedName>
        <fullName evidence="2">RRN6 K-rich C-terminal domain-containing protein</fullName>
    </recommendedName>
</protein>
<dbReference type="PANTHER" id="PTHR28221">
    <property type="entry name" value="RNA POLYMERASE I-SPECIFIC TRANSCRIPTION INITIATION FACTOR RRN6"/>
    <property type="match status" value="1"/>
</dbReference>
<accession>A0ABR1PEJ4</accession>
<gene>
    <name evidence="3" type="ORF">SLS63_003997</name>
</gene>
<dbReference type="InterPro" id="IPR048536">
    <property type="entry name" value="Rrn6_K-rich"/>
</dbReference>
<dbReference type="InterPro" id="IPR019350">
    <property type="entry name" value="RNA_pol_I-sp_TIF_RRN6-like"/>
</dbReference>
<feature type="region of interest" description="Disordered" evidence="1">
    <location>
        <begin position="295"/>
        <end position="405"/>
    </location>
</feature>
<feature type="compositionally biased region" description="Polar residues" evidence="1">
    <location>
        <begin position="464"/>
        <end position="473"/>
    </location>
</feature>
<feature type="domain" description="RRN6 K-rich C-terminal" evidence="2">
    <location>
        <begin position="357"/>
        <end position="500"/>
    </location>
</feature>
<feature type="compositionally biased region" description="Low complexity" evidence="1">
    <location>
        <begin position="299"/>
        <end position="314"/>
    </location>
</feature>
<comment type="caution">
    <text evidence="3">The sequence shown here is derived from an EMBL/GenBank/DDBJ whole genome shotgun (WGS) entry which is preliminary data.</text>
</comment>
<feature type="region of interest" description="Disordered" evidence="1">
    <location>
        <begin position="429"/>
        <end position="501"/>
    </location>
</feature>
<feature type="compositionally biased region" description="Basic residues" evidence="1">
    <location>
        <begin position="485"/>
        <end position="501"/>
    </location>
</feature>